<dbReference type="PIRSF" id="PIRSF002741">
    <property type="entry name" value="MppA"/>
    <property type="match status" value="1"/>
</dbReference>
<evidence type="ECO:0000256" key="4">
    <source>
        <dbReference type="ARBA" id="ARBA00022729"/>
    </source>
</evidence>
<feature type="domain" description="Solute-binding protein family 5" evidence="7">
    <location>
        <begin position="99"/>
        <end position="469"/>
    </location>
</feature>
<reference evidence="8 9" key="1">
    <citation type="submission" date="2018-11" db="EMBL/GenBank/DDBJ databases">
        <title>Sequencing the genomes of 1000 actinobacteria strains.</title>
        <authorList>
            <person name="Klenk H.-P."/>
        </authorList>
    </citation>
    <scope>NUCLEOTIDE SEQUENCE [LARGE SCALE GENOMIC DNA]</scope>
    <source>
        <strain evidence="8 9">DSM 13521</strain>
    </source>
</reference>
<dbReference type="GO" id="GO:0015833">
    <property type="term" value="P:peptide transport"/>
    <property type="evidence" value="ECO:0007669"/>
    <property type="project" value="TreeGrafter"/>
</dbReference>
<dbReference type="EMBL" id="RKHQ01000001">
    <property type="protein sequence ID" value="ROR95567.1"/>
    <property type="molecule type" value="Genomic_DNA"/>
</dbReference>
<dbReference type="PROSITE" id="PS51257">
    <property type="entry name" value="PROKAR_LIPOPROTEIN"/>
    <property type="match status" value="1"/>
</dbReference>
<dbReference type="InterPro" id="IPR030678">
    <property type="entry name" value="Peptide/Ni-bd"/>
</dbReference>
<dbReference type="OrthoDB" id="5240629at2"/>
<sequence length="558" mass="59178">MRRLPLLAVASAATALVLAACSGSPAPDPSSPSDAASGGSTASDGTDAPTQAGGTLVYASGDAEPTCLDPHVGGNYPQALISTQYLEPLVGRAADGTTTPWLATEWTVSEDGLTWDFTLAERTFTDGTPFDAAAVKANIEHLQDPDTGSSTGYLAVEKVTEVEVVDDRHARFHLSEPDAALLESLAQQWTAIQSPTGLARGMEENCLAPAGTGPFVVTGWTPQQQVDLVANPDYVDATGEAAPPLLDGITWRFVPDAATRYAALVSGEVDVIDNPQPDTITAAEADASLGIEHIDNPRPGSVNRIELNSGQTPFDDIRVREAFIRSANPGPGIEALFSSTAVPSFSPLSSVEPVAVSREEQFTYDLDAANTLLDEAGWTERDADGYRTKDGARLSVRFPVSTNQSVPAEQALFQQIQANVKEAGFEVVLTPLDLGAWYAALGAHEYEAVSAPYTKVGPDVLRILYHSSGTEPAPSGYFANHAYVRDAELDALLDEASATQDAAQRADLLEQAQVRILEGYYILPLYDQQNHFLVRGVTGIDTSNPVATLSFQTASLTD</sequence>
<evidence type="ECO:0000313" key="8">
    <source>
        <dbReference type="EMBL" id="ROR95567.1"/>
    </source>
</evidence>
<protein>
    <submittedName>
        <fullName evidence="8">Peptide/nickel transport system substrate-binding protein</fullName>
    </submittedName>
</protein>
<evidence type="ECO:0000259" key="7">
    <source>
        <dbReference type="Pfam" id="PF00496"/>
    </source>
</evidence>
<proteinExistence type="inferred from homology"/>
<dbReference type="AlphaFoldDB" id="A0A3N2D711"/>
<gene>
    <name evidence="8" type="ORF">EDD28_0125</name>
</gene>
<feature type="chain" id="PRO_5039464741" evidence="6">
    <location>
        <begin position="20"/>
        <end position="558"/>
    </location>
</feature>
<dbReference type="RefSeq" id="WP_123737863.1">
    <property type="nucleotide sequence ID" value="NZ_RKHQ01000001.1"/>
</dbReference>
<organism evidence="8 9">
    <name type="scientific">Salana multivorans</name>
    <dbReference type="NCBI Taxonomy" id="120377"/>
    <lineage>
        <taxon>Bacteria</taxon>
        <taxon>Bacillati</taxon>
        <taxon>Actinomycetota</taxon>
        <taxon>Actinomycetes</taxon>
        <taxon>Micrococcales</taxon>
        <taxon>Beutenbergiaceae</taxon>
        <taxon>Salana</taxon>
    </lineage>
</organism>
<dbReference type="GO" id="GO:0030313">
    <property type="term" value="C:cell envelope"/>
    <property type="evidence" value="ECO:0007669"/>
    <property type="project" value="UniProtKB-SubCell"/>
</dbReference>
<dbReference type="Gene3D" id="3.10.105.10">
    <property type="entry name" value="Dipeptide-binding Protein, Domain 3"/>
    <property type="match status" value="1"/>
</dbReference>
<dbReference type="InterPro" id="IPR000914">
    <property type="entry name" value="SBP_5_dom"/>
</dbReference>
<keyword evidence="4 6" id="KW-0732">Signal</keyword>
<dbReference type="GO" id="GO:0043190">
    <property type="term" value="C:ATP-binding cassette (ABC) transporter complex"/>
    <property type="evidence" value="ECO:0007669"/>
    <property type="project" value="InterPro"/>
</dbReference>
<feature type="signal peptide" evidence="6">
    <location>
        <begin position="1"/>
        <end position="19"/>
    </location>
</feature>
<evidence type="ECO:0000256" key="3">
    <source>
        <dbReference type="ARBA" id="ARBA00022448"/>
    </source>
</evidence>
<comment type="similarity">
    <text evidence="2">Belongs to the bacterial solute-binding protein 5 family.</text>
</comment>
<evidence type="ECO:0000256" key="5">
    <source>
        <dbReference type="SAM" id="MobiDB-lite"/>
    </source>
</evidence>
<dbReference type="InterPro" id="IPR039424">
    <property type="entry name" value="SBP_5"/>
</dbReference>
<keyword evidence="3" id="KW-0813">Transport</keyword>
<evidence type="ECO:0000256" key="1">
    <source>
        <dbReference type="ARBA" id="ARBA00004196"/>
    </source>
</evidence>
<comment type="subcellular location">
    <subcellularLocation>
        <location evidence="1">Cell envelope</location>
    </subcellularLocation>
</comment>
<dbReference type="GO" id="GO:1904680">
    <property type="term" value="F:peptide transmembrane transporter activity"/>
    <property type="evidence" value="ECO:0007669"/>
    <property type="project" value="TreeGrafter"/>
</dbReference>
<name>A0A3N2D711_9MICO</name>
<dbReference type="CDD" id="cd08492">
    <property type="entry name" value="PBP2_NikA_DppA_OppA_like_15"/>
    <property type="match status" value="1"/>
</dbReference>
<dbReference type="Pfam" id="PF00496">
    <property type="entry name" value="SBP_bac_5"/>
    <property type="match status" value="1"/>
</dbReference>
<comment type="caution">
    <text evidence="8">The sequence shown here is derived from an EMBL/GenBank/DDBJ whole genome shotgun (WGS) entry which is preliminary data.</text>
</comment>
<dbReference type="PANTHER" id="PTHR30290">
    <property type="entry name" value="PERIPLASMIC BINDING COMPONENT OF ABC TRANSPORTER"/>
    <property type="match status" value="1"/>
</dbReference>
<dbReference type="GO" id="GO:0042597">
    <property type="term" value="C:periplasmic space"/>
    <property type="evidence" value="ECO:0007669"/>
    <property type="project" value="UniProtKB-ARBA"/>
</dbReference>
<accession>A0A3N2D711</accession>
<feature type="region of interest" description="Disordered" evidence="5">
    <location>
        <begin position="21"/>
        <end position="58"/>
    </location>
</feature>
<dbReference type="SUPFAM" id="SSF53850">
    <property type="entry name" value="Periplasmic binding protein-like II"/>
    <property type="match status" value="1"/>
</dbReference>
<dbReference type="PANTHER" id="PTHR30290:SF10">
    <property type="entry name" value="PERIPLASMIC OLIGOPEPTIDE-BINDING PROTEIN-RELATED"/>
    <property type="match status" value="1"/>
</dbReference>
<keyword evidence="9" id="KW-1185">Reference proteome</keyword>
<dbReference type="Gene3D" id="3.40.190.10">
    <property type="entry name" value="Periplasmic binding protein-like II"/>
    <property type="match status" value="1"/>
</dbReference>
<evidence type="ECO:0000313" key="9">
    <source>
        <dbReference type="Proteomes" id="UP000275356"/>
    </source>
</evidence>
<feature type="compositionally biased region" description="Low complexity" evidence="5">
    <location>
        <begin position="21"/>
        <end position="47"/>
    </location>
</feature>
<evidence type="ECO:0000256" key="2">
    <source>
        <dbReference type="ARBA" id="ARBA00005695"/>
    </source>
</evidence>
<evidence type="ECO:0000256" key="6">
    <source>
        <dbReference type="SAM" id="SignalP"/>
    </source>
</evidence>
<dbReference type="Proteomes" id="UP000275356">
    <property type="component" value="Unassembled WGS sequence"/>
</dbReference>